<name>A0AAD9KI60_RIDPI</name>
<reference evidence="1" key="1">
    <citation type="journal article" date="2023" name="Mol. Biol. Evol.">
        <title>Third-Generation Sequencing Reveals the Adaptive Role of the Epigenome in Three Deep-Sea Polychaetes.</title>
        <authorList>
            <person name="Perez M."/>
            <person name="Aroh O."/>
            <person name="Sun Y."/>
            <person name="Lan Y."/>
            <person name="Juniper S.K."/>
            <person name="Young C.R."/>
            <person name="Angers B."/>
            <person name="Qian P.Y."/>
        </authorList>
    </citation>
    <scope>NUCLEOTIDE SEQUENCE</scope>
    <source>
        <strain evidence="1">R07B-5</strain>
    </source>
</reference>
<protein>
    <submittedName>
        <fullName evidence="1">Uncharacterized protein</fullName>
    </submittedName>
</protein>
<gene>
    <name evidence="1" type="ORF">NP493_1031g00027</name>
</gene>
<dbReference type="EMBL" id="JAODUO010001031">
    <property type="protein sequence ID" value="KAK2171732.1"/>
    <property type="molecule type" value="Genomic_DNA"/>
</dbReference>
<comment type="caution">
    <text evidence="1">The sequence shown here is derived from an EMBL/GenBank/DDBJ whole genome shotgun (WGS) entry which is preliminary data.</text>
</comment>
<keyword evidence="2" id="KW-1185">Reference proteome</keyword>
<sequence length="84" mass="9379">MAQYSSLRMTGVIFNIAQDMITADTSYTHLIVKIEPTEGSTSHDEVAVNDFVAWPISIGSSAYGKLSLLNLLQNNYFSCKLIFW</sequence>
<organism evidence="1 2">
    <name type="scientific">Ridgeia piscesae</name>
    <name type="common">Tubeworm</name>
    <dbReference type="NCBI Taxonomy" id="27915"/>
    <lineage>
        <taxon>Eukaryota</taxon>
        <taxon>Metazoa</taxon>
        <taxon>Spiralia</taxon>
        <taxon>Lophotrochozoa</taxon>
        <taxon>Annelida</taxon>
        <taxon>Polychaeta</taxon>
        <taxon>Sedentaria</taxon>
        <taxon>Canalipalpata</taxon>
        <taxon>Sabellida</taxon>
        <taxon>Siboglinidae</taxon>
        <taxon>Ridgeia</taxon>
    </lineage>
</organism>
<evidence type="ECO:0000313" key="1">
    <source>
        <dbReference type="EMBL" id="KAK2171732.1"/>
    </source>
</evidence>
<evidence type="ECO:0000313" key="2">
    <source>
        <dbReference type="Proteomes" id="UP001209878"/>
    </source>
</evidence>
<accession>A0AAD9KI60</accession>
<proteinExistence type="predicted"/>
<dbReference type="Proteomes" id="UP001209878">
    <property type="component" value="Unassembled WGS sequence"/>
</dbReference>
<dbReference type="AlphaFoldDB" id="A0AAD9KI60"/>